<evidence type="ECO:0000313" key="2">
    <source>
        <dbReference type="Proteomes" id="UP000011922"/>
    </source>
</evidence>
<dbReference type="AlphaFoldDB" id="M5PQ01"/>
<reference evidence="1 2" key="1">
    <citation type="journal article" date="2013" name="Genome Announc.">
        <title>Draft Genome Sequence for Desulfovibrio africanus Strain PCS.</title>
        <authorList>
            <person name="Brown S.D."/>
            <person name="Utturkar S.M."/>
            <person name="Arkin A.P."/>
            <person name="Deutschbauer A.M."/>
            <person name="Elias D.A."/>
            <person name="Hazen T.C."/>
            <person name="Chakraborty R."/>
        </authorList>
    </citation>
    <scope>NUCLEOTIDE SEQUENCE [LARGE SCALE GENOMIC DNA]</scope>
    <source>
        <strain evidence="1 2">PCS</strain>
    </source>
</reference>
<dbReference type="Gene3D" id="3.10.450.530">
    <property type="entry name" value="Ribonuclease toxin, BrnT, of type II toxin-antitoxin system"/>
    <property type="match status" value="1"/>
</dbReference>
<name>M5PQ01_DESAF</name>
<evidence type="ECO:0008006" key="3">
    <source>
        <dbReference type="Google" id="ProtNLM"/>
    </source>
</evidence>
<dbReference type="InterPro" id="IPR007460">
    <property type="entry name" value="BrnT_toxin"/>
</dbReference>
<comment type="caution">
    <text evidence="1">The sequence shown here is derived from an EMBL/GenBank/DDBJ whole genome shotgun (WGS) entry which is preliminary data.</text>
</comment>
<dbReference type="EMBL" id="AOSV01000035">
    <property type="protein sequence ID" value="EMG36099.1"/>
    <property type="molecule type" value="Genomic_DNA"/>
</dbReference>
<proteinExistence type="predicted"/>
<organism evidence="1 2">
    <name type="scientific">Desulfocurvibacter africanus PCS</name>
    <dbReference type="NCBI Taxonomy" id="1262666"/>
    <lineage>
        <taxon>Bacteria</taxon>
        <taxon>Pseudomonadati</taxon>
        <taxon>Thermodesulfobacteriota</taxon>
        <taxon>Desulfovibrionia</taxon>
        <taxon>Desulfovibrionales</taxon>
        <taxon>Desulfovibrionaceae</taxon>
        <taxon>Desulfocurvibacter</taxon>
    </lineage>
</organism>
<gene>
    <name evidence="1" type="ORF">PCS_03163</name>
</gene>
<accession>M5PQ01</accession>
<dbReference type="Pfam" id="PF04365">
    <property type="entry name" value="BrnT_toxin"/>
    <property type="match status" value="1"/>
</dbReference>
<protein>
    <recommendedName>
        <fullName evidence="3">BrnT family toxin</fullName>
    </recommendedName>
</protein>
<dbReference type="PATRIC" id="fig|1262666.3.peg.3207"/>
<evidence type="ECO:0000313" key="1">
    <source>
        <dbReference type="EMBL" id="EMG36099.1"/>
    </source>
</evidence>
<dbReference type="Proteomes" id="UP000011922">
    <property type="component" value="Unassembled WGS sequence"/>
</dbReference>
<sequence length="43" mass="4769">MAMGERAGRVLVVVFAVRGDGVFRIISVRKANAREVRFYVSQG</sequence>
<dbReference type="InterPro" id="IPR038573">
    <property type="entry name" value="BrnT_sf"/>
</dbReference>